<feature type="transmembrane region" description="Helical" evidence="1">
    <location>
        <begin position="264"/>
        <end position="289"/>
    </location>
</feature>
<feature type="transmembrane region" description="Helical" evidence="1">
    <location>
        <begin position="196"/>
        <end position="217"/>
    </location>
</feature>
<keyword evidence="1" id="KW-0472">Membrane</keyword>
<protein>
    <submittedName>
        <fullName evidence="3">Putative membrane protein YeiB</fullName>
    </submittedName>
</protein>
<dbReference type="Proteomes" id="UP000567922">
    <property type="component" value="Unassembled WGS sequence"/>
</dbReference>
<dbReference type="RefSeq" id="WP_064440012.1">
    <property type="nucleotide sequence ID" value="NZ_BDDI01000006.1"/>
</dbReference>
<feature type="transmembrane region" description="Helical" evidence="1">
    <location>
        <begin position="66"/>
        <end position="87"/>
    </location>
</feature>
<dbReference type="OrthoDB" id="2388539at2"/>
<dbReference type="PANTHER" id="PTHR30590:SF2">
    <property type="entry name" value="INNER MEMBRANE PROTEIN"/>
    <property type="match status" value="1"/>
</dbReference>
<keyword evidence="4" id="KW-1185">Reference proteome</keyword>
<feature type="transmembrane region" description="Helical" evidence="1">
    <location>
        <begin position="301"/>
        <end position="326"/>
    </location>
</feature>
<sequence>MSSPVVYPSSKFGSTTSKRALAPDLARGLMLGLIALANVGLYLYAREYGFRQQIVESEPINQLTRALTTLLVDGRAYPLFAALFAFGMMQIYQNQQRRGVLLRRCGWLAVFGLIHAALLFPGDILGTYALVGLMVVALRNASDRALLCWAAGWFAATGLIAAAINYDVGPHEDRHYMWSFTMDEPLQALGWRLIDWLHVPFGVTGVFSAAMVGMWAARHGILHNPGNHLHLLLITAVAGLSLGFAGAAPAAFVAGGLWAPDTGALIGALHAVTGILGGIGYLAAITLFAQHLQQRSGYVTAALAACGARSLTCYLAQSFVFVALFVPYTLGLGATIGSAAAALIALCTWVATVVAAWVMARCHYAGPAEIAIRRLTYRTPRASVRLES</sequence>
<dbReference type="InterPro" id="IPR052529">
    <property type="entry name" value="Bact_Transport_Assoc"/>
</dbReference>
<keyword evidence="1" id="KW-1133">Transmembrane helix</keyword>
<gene>
    <name evidence="3" type="ORF">FHU29_002602</name>
</gene>
<feature type="transmembrane region" description="Helical" evidence="1">
    <location>
        <begin position="145"/>
        <end position="166"/>
    </location>
</feature>
<feature type="transmembrane region" description="Helical" evidence="1">
    <location>
        <begin position="25"/>
        <end position="45"/>
    </location>
</feature>
<name>A0A839RQB6_9ACTN</name>
<dbReference type="Pfam" id="PF04235">
    <property type="entry name" value="DUF418"/>
    <property type="match status" value="1"/>
</dbReference>
<accession>A0A839RQB6</accession>
<keyword evidence="1" id="KW-0812">Transmembrane</keyword>
<proteinExistence type="predicted"/>
<evidence type="ECO:0000313" key="3">
    <source>
        <dbReference type="EMBL" id="MBB3038153.1"/>
    </source>
</evidence>
<dbReference type="AlphaFoldDB" id="A0A839RQB6"/>
<feature type="transmembrane region" description="Helical" evidence="1">
    <location>
        <begin position="229"/>
        <end position="258"/>
    </location>
</feature>
<feature type="transmembrane region" description="Helical" evidence="1">
    <location>
        <begin position="332"/>
        <end position="358"/>
    </location>
</feature>
<evidence type="ECO:0000256" key="1">
    <source>
        <dbReference type="SAM" id="Phobius"/>
    </source>
</evidence>
<dbReference type="PANTHER" id="PTHR30590">
    <property type="entry name" value="INNER MEMBRANE PROTEIN"/>
    <property type="match status" value="1"/>
</dbReference>
<comment type="caution">
    <text evidence="3">The sequence shown here is derived from an EMBL/GenBank/DDBJ whole genome shotgun (WGS) entry which is preliminary data.</text>
</comment>
<evidence type="ECO:0000313" key="4">
    <source>
        <dbReference type="Proteomes" id="UP000567922"/>
    </source>
</evidence>
<evidence type="ECO:0000259" key="2">
    <source>
        <dbReference type="Pfam" id="PF04235"/>
    </source>
</evidence>
<feature type="domain" description="DUF418" evidence="2">
    <location>
        <begin position="216"/>
        <end position="378"/>
    </location>
</feature>
<dbReference type="InterPro" id="IPR007349">
    <property type="entry name" value="DUF418"/>
</dbReference>
<feature type="transmembrane region" description="Helical" evidence="1">
    <location>
        <begin position="107"/>
        <end position="138"/>
    </location>
</feature>
<organism evidence="3 4">
    <name type="scientific">Hoyosella altamirensis</name>
    <dbReference type="NCBI Taxonomy" id="616997"/>
    <lineage>
        <taxon>Bacteria</taxon>
        <taxon>Bacillati</taxon>
        <taxon>Actinomycetota</taxon>
        <taxon>Actinomycetes</taxon>
        <taxon>Mycobacteriales</taxon>
        <taxon>Hoyosellaceae</taxon>
        <taxon>Hoyosella</taxon>
    </lineage>
</organism>
<dbReference type="EMBL" id="JACHWS010000002">
    <property type="protein sequence ID" value="MBB3038153.1"/>
    <property type="molecule type" value="Genomic_DNA"/>
</dbReference>
<reference evidence="3 4" key="1">
    <citation type="submission" date="2020-08" db="EMBL/GenBank/DDBJ databases">
        <title>Sequencing the genomes of 1000 actinobacteria strains.</title>
        <authorList>
            <person name="Klenk H.-P."/>
        </authorList>
    </citation>
    <scope>NUCLEOTIDE SEQUENCE [LARGE SCALE GENOMIC DNA]</scope>
    <source>
        <strain evidence="3 4">DSM 45258</strain>
    </source>
</reference>